<keyword evidence="11" id="KW-1185">Reference proteome</keyword>
<name>I0WH35_9FLAO</name>
<dbReference type="PATRIC" id="fig|946077.3.peg.1176"/>
<dbReference type="Pfam" id="PF02518">
    <property type="entry name" value="HATPase_c"/>
    <property type="match status" value="1"/>
</dbReference>
<feature type="domain" description="Histidine kinase" evidence="8">
    <location>
        <begin position="371"/>
        <end position="592"/>
    </location>
</feature>
<evidence type="ECO:0000256" key="4">
    <source>
        <dbReference type="PROSITE-ProRule" id="PRU00169"/>
    </source>
</evidence>
<dbReference type="CDD" id="cd16922">
    <property type="entry name" value="HATPase_EvgS-ArcB-TorS-like"/>
    <property type="match status" value="1"/>
</dbReference>
<dbReference type="SUPFAM" id="SSF48452">
    <property type="entry name" value="TPR-like"/>
    <property type="match status" value="2"/>
</dbReference>
<keyword evidence="5" id="KW-0802">TPR repeat</keyword>
<dbReference type="FunFam" id="3.30.565.10:FF:000010">
    <property type="entry name" value="Sensor histidine kinase RcsC"/>
    <property type="match status" value="1"/>
</dbReference>
<dbReference type="Gene3D" id="3.30.565.10">
    <property type="entry name" value="Histidine kinase-like ATPase, C-terminal domain"/>
    <property type="match status" value="1"/>
</dbReference>
<accession>I0WH35</accession>
<dbReference type="PROSITE" id="PS50110">
    <property type="entry name" value="RESPONSE_REGULATORY"/>
    <property type="match status" value="1"/>
</dbReference>
<dbReference type="STRING" id="946077.W5A_05783"/>
<keyword evidence="3 4" id="KW-0597">Phosphoprotein</keyword>
<dbReference type="CDD" id="cd17546">
    <property type="entry name" value="REC_hyHK_CKI1_RcsC-like"/>
    <property type="match status" value="1"/>
</dbReference>
<keyword evidence="10" id="KW-0808">Transferase</keyword>
<dbReference type="InterPro" id="IPR019734">
    <property type="entry name" value="TPR_rpt"/>
</dbReference>
<dbReference type="InterPro" id="IPR036097">
    <property type="entry name" value="HisK_dim/P_sf"/>
</dbReference>
<comment type="catalytic activity">
    <reaction evidence="1">
        <text>ATP + protein L-histidine = ADP + protein N-phospho-L-histidine.</text>
        <dbReference type="EC" id="2.7.13.3"/>
    </reaction>
</comment>
<keyword evidence="10" id="KW-0418">Kinase</keyword>
<feature type="domain" description="Response regulatory" evidence="9">
    <location>
        <begin position="621"/>
        <end position="735"/>
    </location>
</feature>
<dbReference type="InterPro" id="IPR003594">
    <property type="entry name" value="HATPase_dom"/>
</dbReference>
<dbReference type="GO" id="GO:0000155">
    <property type="term" value="F:phosphorelay sensor kinase activity"/>
    <property type="evidence" value="ECO:0007669"/>
    <property type="project" value="InterPro"/>
</dbReference>
<evidence type="ECO:0000256" key="6">
    <source>
        <dbReference type="SAM" id="Coils"/>
    </source>
</evidence>
<evidence type="ECO:0000313" key="11">
    <source>
        <dbReference type="Proteomes" id="UP000005938"/>
    </source>
</evidence>
<dbReference type="Proteomes" id="UP000005938">
    <property type="component" value="Unassembled WGS sequence"/>
</dbReference>
<dbReference type="SMART" id="SM00028">
    <property type="entry name" value="TPR"/>
    <property type="match status" value="5"/>
</dbReference>
<evidence type="ECO:0000256" key="1">
    <source>
        <dbReference type="ARBA" id="ARBA00000085"/>
    </source>
</evidence>
<protein>
    <recommendedName>
        <fullName evidence="2">histidine kinase</fullName>
        <ecNumber evidence="2">2.7.13.3</ecNumber>
    </recommendedName>
</protein>
<dbReference type="InterPro" id="IPR011990">
    <property type="entry name" value="TPR-like_helical_dom_sf"/>
</dbReference>
<feature type="modified residue" description="4-aspartylphosphate" evidence="4">
    <location>
        <position position="670"/>
    </location>
</feature>
<dbReference type="SUPFAM" id="SSF47384">
    <property type="entry name" value="Homodimeric domain of signal transducing histidine kinase"/>
    <property type="match status" value="1"/>
</dbReference>
<keyword evidence="6" id="KW-0175">Coiled coil</keyword>
<dbReference type="InterPro" id="IPR003661">
    <property type="entry name" value="HisK_dim/P_dom"/>
</dbReference>
<evidence type="ECO:0000259" key="8">
    <source>
        <dbReference type="PROSITE" id="PS50109"/>
    </source>
</evidence>
<gene>
    <name evidence="10" type="ORF">W5A_05783</name>
</gene>
<dbReference type="InterPro" id="IPR036890">
    <property type="entry name" value="HATPase_C_sf"/>
</dbReference>
<evidence type="ECO:0000256" key="7">
    <source>
        <dbReference type="SAM" id="SignalP"/>
    </source>
</evidence>
<dbReference type="Pfam" id="PF00072">
    <property type="entry name" value="Response_reg"/>
    <property type="match status" value="1"/>
</dbReference>
<evidence type="ECO:0000256" key="3">
    <source>
        <dbReference type="ARBA" id="ARBA00022553"/>
    </source>
</evidence>
<dbReference type="PANTHER" id="PTHR45339">
    <property type="entry name" value="HYBRID SIGNAL TRANSDUCTION HISTIDINE KINASE J"/>
    <property type="match status" value="1"/>
</dbReference>
<dbReference type="RefSeq" id="WP_008238340.1">
    <property type="nucleotide sequence ID" value="NZ_AJJU01000004.1"/>
</dbReference>
<dbReference type="PROSITE" id="PS50005">
    <property type="entry name" value="TPR"/>
    <property type="match status" value="1"/>
</dbReference>
<dbReference type="InterPro" id="IPR004358">
    <property type="entry name" value="Sig_transdc_His_kin-like_C"/>
</dbReference>
<dbReference type="InterPro" id="IPR005467">
    <property type="entry name" value="His_kinase_dom"/>
</dbReference>
<proteinExistence type="predicted"/>
<feature type="signal peptide" evidence="7">
    <location>
        <begin position="1"/>
        <end position="21"/>
    </location>
</feature>
<feature type="repeat" description="TPR" evidence="5">
    <location>
        <begin position="194"/>
        <end position="227"/>
    </location>
</feature>
<dbReference type="EC" id="2.7.13.3" evidence="2"/>
<dbReference type="AlphaFoldDB" id="I0WH35"/>
<dbReference type="Pfam" id="PF00512">
    <property type="entry name" value="HisKA"/>
    <property type="match status" value="1"/>
</dbReference>
<dbReference type="PANTHER" id="PTHR45339:SF3">
    <property type="entry name" value="HISTIDINE KINASE"/>
    <property type="match status" value="1"/>
</dbReference>
<evidence type="ECO:0000256" key="5">
    <source>
        <dbReference type="PROSITE-ProRule" id="PRU00339"/>
    </source>
</evidence>
<organism evidence="10 11">
    <name type="scientific">Imtechella halotolerans K1</name>
    <dbReference type="NCBI Taxonomy" id="946077"/>
    <lineage>
        <taxon>Bacteria</taxon>
        <taxon>Pseudomonadati</taxon>
        <taxon>Bacteroidota</taxon>
        <taxon>Flavobacteriia</taxon>
        <taxon>Flavobacteriales</taxon>
        <taxon>Flavobacteriaceae</taxon>
        <taxon>Imtechella</taxon>
    </lineage>
</organism>
<evidence type="ECO:0000256" key="2">
    <source>
        <dbReference type="ARBA" id="ARBA00012438"/>
    </source>
</evidence>
<dbReference type="SMART" id="SM00387">
    <property type="entry name" value="HATPase_c"/>
    <property type="match status" value="1"/>
</dbReference>
<dbReference type="SUPFAM" id="SSF55874">
    <property type="entry name" value="ATPase domain of HSP90 chaperone/DNA topoisomerase II/histidine kinase"/>
    <property type="match status" value="1"/>
</dbReference>
<sequence>MKSLNLYIFILLGCLSFTYTAAQRPQEEVHNYRINSLFKDACALKNKAKYSQALQKLNEGLNIAENGEDLLLIAKSRYLQADIFLTMGMLDDALVFINYAEKIQRENNAMLDLGLTLLLKGELYFAQNRHIDASDYYDDAEDLLRENNGQQYLAKVYLAKAKFFLKFNEYKSAIFHLENALPVTNEYEGEFIRASILTTLGEVYFAQKNYNRSELILNESLKISESDQFPTLRVKAYEILSKIYGNQNDIEKAYAYQNAFYSLRDSINNIDKLKRDIREVEADASAYKDRLNADLQLQVEEQAKTLKNSKLTTILSSFLLIIISLLAISLYRNNQIKVKTNDLLLMKNVELETAKEEAIKAMQTKANFLSTVSHELRTPLYAVTGLTHLLLEENPSESQKEHLKSLKFSGDYLLAFINDILQINKIEAKKLNIQNIDFDINKIIKDVISSLTQTAKENKNTVNCEIDSNIPKQLKGDPLKLSQIFINLVSNGLKFTENGEVKLKASLVSRTENRADILFEIIDTGIGISDDMIDNIFESFAQGSIQINRKYGGTGLGLTIVKNLLELMDSKINVKSELGKGSTFYFTIPFEISEQQVSPATSENDKKNSKEYDDIIFKGLHFLVVEDNKINQVITKKMLLAKDISCDIAEDGYMAIEKAKKEQYAVILMDIHMPGISGLKTTQEIRKFNTEVPIIALTAISLDENTDDFYAVGCNDVITKPFRPDVFYSKIAKVLTENNSVTQDSIES</sequence>
<evidence type="ECO:0000313" key="10">
    <source>
        <dbReference type="EMBL" id="EID75701.1"/>
    </source>
</evidence>
<dbReference type="Gene3D" id="1.25.40.10">
    <property type="entry name" value="Tetratricopeptide repeat domain"/>
    <property type="match status" value="2"/>
</dbReference>
<dbReference type="SMART" id="SM00448">
    <property type="entry name" value="REC"/>
    <property type="match status" value="1"/>
</dbReference>
<dbReference type="InterPro" id="IPR011006">
    <property type="entry name" value="CheY-like_superfamily"/>
</dbReference>
<dbReference type="eggNOG" id="COG2205">
    <property type="taxonomic scope" value="Bacteria"/>
</dbReference>
<comment type="caution">
    <text evidence="10">The sequence shown here is derived from an EMBL/GenBank/DDBJ whole genome shotgun (WGS) entry which is preliminary data.</text>
</comment>
<dbReference type="SMART" id="SM00388">
    <property type="entry name" value="HisKA"/>
    <property type="match status" value="1"/>
</dbReference>
<dbReference type="SUPFAM" id="SSF52172">
    <property type="entry name" value="CheY-like"/>
    <property type="match status" value="1"/>
</dbReference>
<dbReference type="PROSITE" id="PS50109">
    <property type="entry name" value="HIS_KIN"/>
    <property type="match status" value="1"/>
</dbReference>
<dbReference type="Gene3D" id="1.10.287.130">
    <property type="match status" value="1"/>
</dbReference>
<dbReference type="Gene3D" id="3.40.50.2300">
    <property type="match status" value="1"/>
</dbReference>
<dbReference type="PRINTS" id="PR00344">
    <property type="entry name" value="BCTRLSENSOR"/>
</dbReference>
<feature type="chain" id="PRO_5003635442" description="histidine kinase" evidence="7">
    <location>
        <begin position="22"/>
        <end position="748"/>
    </location>
</feature>
<dbReference type="eggNOG" id="COG0745">
    <property type="taxonomic scope" value="Bacteria"/>
</dbReference>
<dbReference type="CDD" id="cd00082">
    <property type="entry name" value="HisKA"/>
    <property type="match status" value="1"/>
</dbReference>
<feature type="coiled-coil region" evidence="6">
    <location>
        <begin position="263"/>
        <end position="290"/>
    </location>
</feature>
<reference evidence="10 11" key="1">
    <citation type="journal article" date="2012" name="J. Bacteriol.">
        <title>Genome Sequence of the Halotolerant Bacterium Imtechella halotolerans K1T.</title>
        <authorList>
            <person name="Kumar S."/>
            <person name="Vikram S."/>
            <person name="Subramanian S."/>
            <person name="Raghava G.P."/>
            <person name="Pinnaka A.K."/>
        </authorList>
    </citation>
    <scope>NUCLEOTIDE SEQUENCE [LARGE SCALE GENOMIC DNA]</scope>
    <source>
        <strain evidence="10 11">K1</strain>
    </source>
</reference>
<dbReference type="EMBL" id="AJJU01000004">
    <property type="protein sequence ID" value="EID75701.1"/>
    <property type="molecule type" value="Genomic_DNA"/>
</dbReference>
<keyword evidence="7" id="KW-0732">Signal</keyword>
<dbReference type="InterPro" id="IPR001789">
    <property type="entry name" value="Sig_transdc_resp-reg_receiver"/>
</dbReference>
<evidence type="ECO:0000259" key="9">
    <source>
        <dbReference type="PROSITE" id="PS50110"/>
    </source>
</evidence>